<evidence type="ECO:0000313" key="6">
    <source>
        <dbReference type="EMBL" id="MBB5083762.1"/>
    </source>
</evidence>
<keyword evidence="2 3" id="KW-0067">ATP-binding</keyword>
<proteinExistence type="predicted"/>
<gene>
    <name evidence="6" type="ORF">HNR40_009267</name>
</gene>
<evidence type="ECO:0000256" key="3">
    <source>
        <dbReference type="PROSITE-ProRule" id="PRU00289"/>
    </source>
</evidence>
<sequence>MRRYGIQPVASITDDLDIAPLLITSVGRLLWRYRSELAPVTMLALLIGTGTILHSSYRLWWPTVAGITALVAGVLLYAGRWVNLTRPIERAYAATATAFAGGWLTTSTAHGPFTKPLPLVLAIGCVVLAAPWWAHRRRRARVRVERTLAAWPDIAQAAGLAGSRVQSAIVDLWGYRFRLGLGLGQTVEDAVAAVPRLESALGSTRGGVRVQPVASKKANRADVRVIETDPHANAITWPGPSITFITQPAKLGLFEDGAPVRVPLLRRHGLFGGVSGAGKSGGVNVLLGELTACPDVILWGIDLKRGMELQPWASCIDRLATTPQEAEALLRDAVIVLDGRADDLAQRGKRVWDPSPARPALVIIIDEYAELASEAPQAIDHADSIARRGRAVAVQLVAATQRPSKDAMGKSAVRSQMDIRVCFRVREARDADLILGQGMVKTGWHAHKLDAPGKFLISSPDHDIPRRARTYLLDDHGVHTTTERHSTHRPSLDAVSVQALERAAEMPITEDAPPPSREAEKVLMAALRQAPAEGVRINDLMRATRMRRTWVYQRLQDLARTQQAEQVSRGFWRATPEKHAQ</sequence>
<evidence type="ECO:0000256" key="1">
    <source>
        <dbReference type="ARBA" id="ARBA00022741"/>
    </source>
</evidence>
<evidence type="ECO:0000259" key="5">
    <source>
        <dbReference type="PROSITE" id="PS50901"/>
    </source>
</evidence>
<comment type="caution">
    <text evidence="6">The sequence shown here is derived from an EMBL/GenBank/DDBJ whole genome shotgun (WGS) entry which is preliminary data.</text>
</comment>
<dbReference type="PANTHER" id="PTHR22683">
    <property type="entry name" value="SPORULATION PROTEIN RELATED"/>
    <property type="match status" value="1"/>
</dbReference>
<reference evidence="6 7" key="1">
    <citation type="submission" date="2020-08" db="EMBL/GenBank/DDBJ databases">
        <title>Genomic Encyclopedia of Type Strains, Phase IV (KMG-IV): sequencing the most valuable type-strain genomes for metagenomic binning, comparative biology and taxonomic classification.</title>
        <authorList>
            <person name="Goeker M."/>
        </authorList>
    </citation>
    <scope>NUCLEOTIDE SEQUENCE [LARGE SCALE GENOMIC DNA]</scope>
    <source>
        <strain evidence="6 7">DSM 45385</strain>
    </source>
</reference>
<feature type="transmembrane region" description="Helical" evidence="4">
    <location>
        <begin position="91"/>
        <end position="110"/>
    </location>
</feature>
<evidence type="ECO:0000313" key="7">
    <source>
        <dbReference type="Proteomes" id="UP000568380"/>
    </source>
</evidence>
<accession>A0A7W8ACH3</accession>
<feature type="transmembrane region" description="Helical" evidence="4">
    <location>
        <begin position="59"/>
        <end position="79"/>
    </location>
</feature>
<dbReference type="Gene3D" id="3.40.50.300">
    <property type="entry name" value="P-loop containing nucleotide triphosphate hydrolases"/>
    <property type="match status" value="1"/>
</dbReference>
<keyword evidence="4" id="KW-0472">Membrane</keyword>
<feature type="domain" description="FtsK" evidence="5">
    <location>
        <begin position="257"/>
        <end position="432"/>
    </location>
</feature>
<protein>
    <submittedName>
        <fullName evidence="6">S-DNA-T family DNA segregation ATPase FtsK/SpoIIIE</fullName>
    </submittedName>
</protein>
<evidence type="ECO:0000256" key="4">
    <source>
        <dbReference type="SAM" id="Phobius"/>
    </source>
</evidence>
<keyword evidence="4" id="KW-1133">Transmembrane helix</keyword>
<dbReference type="PROSITE" id="PS50901">
    <property type="entry name" value="FTSK"/>
    <property type="match status" value="1"/>
</dbReference>
<dbReference type="InterPro" id="IPR027417">
    <property type="entry name" value="P-loop_NTPase"/>
</dbReference>
<feature type="transmembrane region" description="Helical" evidence="4">
    <location>
        <begin position="37"/>
        <end position="53"/>
    </location>
</feature>
<dbReference type="Proteomes" id="UP000568380">
    <property type="component" value="Unassembled WGS sequence"/>
</dbReference>
<feature type="binding site" evidence="3">
    <location>
        <begin position="273"/>
        <end position="280"/>
    </location>
    <ligand>
        <name>ATP</name>
        <dbReference type="ChEBI" id="CHEBI:30616"/>
    </ligand>
</feature>
<dbReference type="EMBL" id="JACHIN010000019">
    <property type="protein sequence ID" value="MBB5083762.1"/>
    <property type="molecule type" value="Genomic_DNA"/>
</dbReference>
<name>A0A7W8ACH3_9ACTN</name>
<dbReference type="InterPro" id="IPR002543">
    <property type="entry name" value="FtsK_dom"/>
</dbReference>
<dbReference type="InterPro" id="IPR050206">
    <property type="entry name" value="FtsK/SpoIIIE/SftA"/>
</dbReference>
<dbReference type="GO" id="GO:0005524">
    <property type="term" value="F:ATP binding"/>
    <property type="evidence" value="ECO:0007669"/>
    <property type="project" value="UniProtKB-UniRule"/>
</dbReference>
<evidence type="ECO:0000256" key="2">
    <source>
        <dbReference type="ARBA" id="ARBA00022840"/>
    </source>
</evidence>
<dbReference type="AlphaFoldDB" id="A0A7W8ACH3"/>
<dbReference type="RefSeq" id="WP_246510570.1">
    <property type="nucleotide sequence ID" value="NZ_JACHIN010000019.1"/>
</dbReference>
<dbReference type="PANTHER" id="PTHR22683:SF41">
    <property type="entry name" value="DNA TRANSLOCASE FTSK"/>
    <property type="match status" value="1"/>
</dbReference>
<dbReference type="GO" id="GO:0003677">
    <property type="term" value="F:DNA binding"/>
    <property type="evidence" value="ECO:0007669"/>
    <property type="project" value="InterPro"/>
</dbReference>
<dbReference type="SUPFAM" id="SSF52540">
    <property type="entry name" value="P-loop containing nucleoside triphosphate hydrolases"/>
    <property type="match status" value="1"/>
</dbReference>
<feature type="transmembrane region" description="Helical" evidence="4">
    <location>
        <begin position="116"/>
        <end position="134"/>
    </location>
</feature>
<organism evidence="6 7">
    <name type="scientific">Nonomuraea endophytica</name>
    <dbReference type="NCBI Taxonomy" id="714136"/>
    <lineage>
        <taxon>Bacteria</taxon>
        <taxon>Bacillati</taxon>
        <taxon>Actinomycetota</taxon>
        <taxon>Actinomycetes</taxon>
        <taxon>Streptosporangiales</taxon>
        <taxon>Streptosporangiaceae</taxon>
        <taxon>Nonomuraea</taxon>
    </lineage>
</organism>
<keyword evidence="4" id="KW-0812">Transmembrane</keyword>
<keyword evidence="1 3" id="KW-0547">Nucleotide-binding</keyword>
<keyword evidence="7" id="KW-1185">Reference proteome</keyword>